<dbReference type="Proteomes" id="UP000828251">
    <property type="component" value="Unassembled WGS sequence"/>
</dbReference>
<proteinExistence type="predicted"/>
<dbReference type="AlphaFoldDB" id="A0A9D3ZHZ5"/>
<accession>A0A9D3ZHZ5</accession>
<dbReference type="EMBL" id="JAIQCV010000012">
    <property type="protein sequence ID" value="KAH1038965.1"/>
    <property type="molecule type" value="Genomic_DNA"/>
</dbReference>
<sequence length="106" mass="11872">MSNDSSIPMIELSLDKEKTFLDVPLSDLAMNASTLQEYLKRQNKWANLGWKETSNAIPKEMNASFMDFVLRSANSRKRVGNSKGPKQKKVQAKTIIICAQGVQACH</sequence>
<evidence type="ECO:0000313" key="2">
    <source>
        <dbReference type="Proteomes" id="UP000828251"/>
    </source>
</evidence>
<keyword evidence="2" id="KW-1185">Reference proteome</keyword>
<reference evidence="1 2" key="1">
    <citation type="journal article" date="2021" name="Plant Biotechnol. J.">
        <title>Multi-omics assisted identification of the key and species-specific regulatory components of drought-tolerant mechanisms in Gossypium stocksii.</title>
        <authorList>
            <person name="Yu D."/>
            <person name="Ke L."/>
            <person name="Zhang D."/>
            <person name="Wu Y."/>
            <person name="Sun Y."/>
            <person name="Mei J."/>
            <person name="Sun J."/>
            <person name="Sun Y."/>
        </authorList>
    </citation>
    <scope>NUCLEOTIDE SEQUENCE [LARGE SCALE GENOMIC DNA]</scope>
    <source>
        <strain evidence="2">cv. E1</strain>
        <tissue evidence="1">Leaf</tissue>
    </source>
</reference>
<dbReference type="OrthoDB" id="10425789at2759"/>
<name>A0A9D3ZHZ5_9ROSI</name>
<organism evidence="1 2">
    <name type="scientific">Gossypium stocksii</name>
    <dbReference type="NCBI Taxonomy" id="47602"/>
    <lineage>
        <taxon>Eukaryota</taxon>
        <taxon>Viridiplantae</taxon>
        <taxon>Streptophyta</taxon>
        <taxon>Embryophyta</taxon>
        <taxon>Tracheophyta</taxon>
        <taxon>Spermatophyta</taxon>
        <taxon>Magnoliopsida</taxon>
        <taxon>eudicotyledons</taxon>
        <taxon>Gunneridae</taxon>
        <taxon>Pentapetalae</taxon>
        <taxon>rosids</taxon>
        <taxon>malvids</taxon>
        <taxon>Malvales</taxon>
        <taxon>Malvaceae</taxon>
        <taxon>Malvoideae</taxon>
        <taxon>Gossypium</taxon>
    </lineage>
</organism>
<gene>
    <name evidence="1" type="ORF">J1N35_040708</name>
</gene>
<protein>
    <submittedName>
        <fullName evidence="1">Uncharacterized protein</fullName>
    </submittedName>
</protein>
<comment type="caution">
    <text evidence="1">The sequence shown here is derived from an EMBL/GenBank/DDBJ whole genome shotgun (WGS) entry which is preliminary data.</text>
</comment>
<evidence type="ECO:0000313" key="1">
    <source>
        <dbReference type="EMBL" id="KAH1038965.1"/>
    </source>
</evidence>